<dbReference type="EMBL" id="CP108318">
    <property type="protein sequence ID" value="WTW66123.1"/>
    <property type="molecule type" value="Genomic_DNA"/>
</dbReference>
<proteinExistence type="predicted"/>
<dbReference type="AlphaFoldDB" id="A0AAU2VF23"/>
<accession>A0AAU2VF23</accession>
<name>A0AAU2VF23_9ACTN</name>
<gene>
    <name evidence="1" type="ORF">OG549_38885</name>
</gene>
<reference evidence="1" key="1">
    <citation type="submission" date="2022-10" db="EMBL/GenBank/DDBJ databases">
        <title>The complete genomes of actinobacterial strains from the NBC collection.</title>
        <authorList>
            <person name="Joergensen T.S."/>
            <person name="Alvarez Arevalo M."/>
            <person name="Sterndorff E.B."/>
            <person name="Faurdal D."/>
            <person name="Vuksanovic O."/>
            <person name="Mourched A.-S."/>
            <person name="Charusanti P."/>
            <person name="Shaw S."/>
            <person name="Blin K."/>
            <person name="Weber T."/>
        </authorList>
    </citation>
    <scope>NUCLEOTIDE SEQUENCE</scope>
    <source>
        <strain evidence="1">NBC_00003</strain>
    </source>
</reference>
<sequence length="93" mass="10458">MGALTTALAAARATVNELKNEAFRAGYRVPNAMDSAALWRTERDRPREEGGSPRWAEADVYSFTSFDRAEQAWKNRLDPRAGKRAEPWVGWSS</sequence>
<evidence type="ECO:0000313" key="1">
    <source>
        <dbReference type="EMBL" id="WTW66123.1"/>
    </source>
</evidence>
<protein>
    <submittedName>
        <fullName evidence="1">Uncharacterized protein</fullName>
    </submittedName>
</protein>
<organism evidence="1">
    <name type="scientific">Streptomyces sp. NBC_00003</name>
    <dbReference type="NCBI Taxonomy" id="2903608"/>
    <lineage>
        <taxon>Bacteria</taxon>
        <taxon>Bacillati</taxon>
        <taxon>Actinomycetota</taxon>
        <taxon>Actinomycetes</taxon>
        <taxon>Kitasatosporales</taxon>
        <taxon>Streptomycetaceae</taxon>
        <taxon>Streptomyces</taxon>
    </lineage>
</organism>